<feature type="region of interest" description="Disordered" evidence="1">
    <location>
        <begin position="364"/>
        <end position="386"/>
    </location>
</feature>
<feature type="region of interest" description="Disordered" evidence="1">
    <location>
        <begin position="120"/>
        <end position="159"/>
    </location>
</feature>
<dbReference type="EMBL" id="ALIE01000087">
    <property type="protein sequence ID" value="EJS43644.1"/>
    <property type="molecule type" value="Genomic_DNA"/>
</dbReference>
<feature type="compositionally biased region" description="Polar residues" evidence="1">
    <location>
        <begin position="140"/>
        <end position="159"/>
    </location>
</feature>
<feature type="region of interest" description="Disordered" evidence="1">
    <location>
        <begin position="174"/>
        <end position="223"/>
    </location>
</feature>
<protein>
    <submittedName>
        <fullName evidence="3">Bud9p</fullName>
    </submittedName>
</protein>
<evidence type="ECO:0000313" key="4">
    <source>
        <dbReference type="Proteomes" id="UP000006968"/>
    </source>
</evidence>
<organism evidence="3 4">
    <name type="scientific">Saccharomyces arboricola (strain H-6 / AS 2.3317 / CBS 10644)</name>
    <name type="common">Yeast</name>
    <dbReference type="NCBI Taxonomy" id="1160507"/>
    <lineage>
        <taxon>Eukaryota</taxon>
        <taxon>Fungi</taxon>
        <taxon>Dikarya</taxon>
        <taxon>Ascomycota</taxon>
        <taxon>Saccharomycotina</taxon>
        <taxon>Saccharomycetes</taxon>
        <taxon>Saccharomycetales</taxon>
        <taxon>Saccharomycetaceae</taxon>
        <taxon>Saccharomyces</taxon>
    </lineage>
</organism>
<accession>J8Q7U7</accession>
<proteinExistence type="predicted"/>
<feature type="transmembrane region" description="Helical" evidence="2">
    <location>
        <begin position="463"/>
        <end position="488"/>
    </location>
</feature>
<feature type="region of interest" description="Disordered" evidence="1">
    <location>
        <begin position="1"/>
        <end position="26"/>
    </location>
</feature>
<comment type="caution">
    <text evidence="3">The sequence shown here is derived from an EMBL/GenBank/DDBJ whole genome shotgun (WGS) entry which is preliminary data.</text>
</comment>
<feature type="transmembrane region" description="Helical" evidence="2">
    <location>
        <begin position="522"/>
        <end position="546"/>
    </location>
</feature>
<gene>
    <name evidence="3" type="ORF">SU7_1219</name>
</gene>
<name>J8Q7U7_SACAR</name>
<keyword evidence="2" id="KW-1133">Transmembrane helix</keyword>
<keyword evidence="2" id="KW-0812">Transmembrane</keyword>
<dbReference type="AlphaFoldDB" id="J8Q7U7"/>
<dbReference type="HOGENOM" id="CLU_037885_0_0_1"/>
<evidence type="ECO:0000256" key="1">
    <source>
        <dbReference type="SAM" id="MobiDB-lite"/>
    </source>
</evidence>
<keyword evidence="4" id="KW-1185">Reference proteome</keyword>
<dbReference type="Proteomes" id="UP000006968">
    <property type="component" value="Chromosome VII"/>
</dbReference>
<reference evidence="3 4" key="1">
    <citation type="journal article" date="2013" name="BMC Genomics">
        <title>High quality de novo sequencing and assembly of the Saccharomyces arboricolus genome.</title>
        <authorList>
            <person name="Liti G."/>
            <person name="Nguyen Ba A.N."/>
            <person name="Blythe M."/>
            <person name="Mueller C.A."/>
            <person name="Bergstroem A."/>
            <person name="Cubillos F.A."/>
            <person name="Dafhnis-Calas F."/>
            <person name="Khoshraftar S."/>
            <person name="Malla S."/>
            <person name="Mehta N."/>
            <person name="Siow C.C."/>
            <person name="Warringer J."/>
            <person name="Moses A.M."/>
            <person name="Louis E.J."/>
            <person name="Nieduszynski C.A."/>
        </authorList>
    </citation>
    <scope>NUCLEOTIDE SEQUENCE [LARGE SCALE GENOMIC DNA]</scope>
    <source>
        <strain evidence="4">H-6 / AS 2.3317 / CBS 10644</strain>
    </source>
</reference>
<evidence type="ECO:0000313" key="3">
    <source>
        <dbReference type="EMBL" id="EJS43644.1"/>
    </source>
</evidence>
<keyword evidence="2" id="KW-0472">Membrane</keyword>
<sequence length="549" mass="61246">MSGISRNTSIATNNSSSTSESATISSASLSDNVIQRFIQPRTKIRSSSLFIEGSHPSSSSEAKSYNVYIDDSKYGDILEGDKESSSTGSKQVFEDAKDDNFHDESHRVLEKSILNLVRRGSEPTEFPLPPPCSNERNRNSSHGSSAGTNPNGHSSSGTISTSVLLNIGSTEKHVETTKGDYMESSSVKSPEKARKRPSSSYYPPLEDISTYQEPRGALSKSRAAGHVNDEFHSSSSIQYDDRLVSSIEKAVRATNNRASNYGPNSDLTDQVFIPHEFQIPKKTWNRPLTNTSPKPKTPRNHSLLIDILKPSETVAPAGPVRTSYKMFNNTLHSNAWQEITKESFQSRSQDEVQKEVGRLTSKQIPNNQAPFGIAMSTTRSPKSPHEKVYSNNINSHLGSEGVGQRNDNTRPFQYENIPKEIDQEWQSSFQMHTIPIQRIDSSSVHSFDSQTYRFSEVYSVPRVIVALCVCLLIPPLFFFFSFSGNNGISNYRLMRMIMNYEHRIGLLKGFEWDIDVQWFRTLCLVLGCIELLIIFAGIGIGFGVGITRE</sequence>
<dbReference type="OrthoDB" id="4068624at2759"/>
<evidence type="ECO:0000256" key="2">
    <source>
        <dbReference type="SAM" id="Phobius"/>
    </source>
</evidence>
<feature type="compositionally biased region" description="Polar residues" evidence="1">
    <location>
        <begin position="364"/>
        <end position="381"/>
    </location>
</feature>